<proteinExistence type="predicted"/>
<evidence type="ECO:0000313" key="2">
    <source>
        <dbReference type="EMBL" id="PAN28819.1"/>
    </source>
</evidence>
<dbReference type="EMBL" id="CM008050">
    <property type="protein sequence ID" value="PAN28819.1"/>
    <property type="molecule type" value="Genomic_DNA"/>
</dbReference>
<dbReference type="PANTHER" id="PTHR34193">
    <property type="entry name" value="OS11G0199801 PROTEIN"/>
    <property type="match status" value="1"/>
</dbReference>
<accession>A0A2S3HSA6</accession>
<name>A0A2S3HSA6_9POAL</name>
<dbReference type="Gramene" id="PAN28819">
    <property type="protein sequence ID" value="PAN28819"/>
    <property type="gene ID" value="PAHAL_5G179900"/>
</dbReference>
<dbReference type="AlphaFoldDB" id="A0A2S3HSA6"/>
<feature type="region of interest" description="Disordered" evidence="1">
    <location>
        <begin position="93"/>
        <end position="126"/>
    </location>
</feature>
<feature type="region of interest" description="Disordered" evidence="1">
    <location>
        <begin position="1"/>
        <end position="25"/>
    </location>
</feature>
<dbReference type="Proteomes" id="UP000243499">
    <property type="component" value="Chromosome 5"/>
</dbReference>
<reference evidence="2" key="1">
    <citation type="submission" date="2018-04" db="EMBL/GenBank/DDBJ databases">
        <title>WGS assembly of Panicum hallii.</title>
        <authorList>
            <person name="Lovell J."/>
            <person name="Jenkins J."/>
            <person name="Lowry D."/>
            <person name="Mamidi S."/>
            <person name="Sreedasyam A."/>
            <person name="Weng X."/>
            <person name="Barry K."/>
            <person name="Bonette J."/>
            <person name="Campitelli B."/>
            <person name="Daum C."/>
            <person name="Gordon S."/>
            <person name="Gould B."/>
            <person name="Lipzen A."/>
            <person name="Macqueen A."/>
            <person name="Palacio-Mejia J."/>
            <person name="Plott C."/>
            <person name="Shakirov E."/>
            <person name="Shu S."/>
            <person name="Yoshinaga Y."/>
            <person name="Zane M."/>
            <person name="Rokhsar D."/>
            <person name="Grimwood J."/>
            <person name="Schmutz J."/>
            <person name="Juenger T."/>
        </authorList>
    </citation>
    <scope>NUCLEOTIDE SEQUENCE [LARGE SCALE GENOMIC DNA]</scope>
    <source>
        <strain evidence="2">FIL2</strain>
    </source>
</reference>
<protein>
    <submittedName>
        <fullName evidence="2">Uncharacterized protein</fullName>
    </submittedName>
</protein>
<organism evidence="2">
    <name type="scientific">Panicum hallii</name>
    <dbReference type="NCBI Taxonomy" id="206008"/>
    <lineage>
        <taxon>Eukaryota</taxon>
        <taxon>Viridiplantae</taxon>
        <taxon>Streptophyta</taxon>
        <taxon>Embryophyta</taxon>
        <taxon>Tracheophyta</taxon>
        <taxon>Spermatophyta</taxon>
        <taxon>Magnoliopsida</taxon>
        <taxon>Liliopsida</taxon>
        <taxon>Poales</taxon>
        <taxon>Poaceae</taxon>
        <taxon>PACMAD clade</taxon>
        <taxon>Panicoideae</taxon>
        <taxon>Panicodae</taxon>
        <taxon>Paniceae</taxon>
        <taxon>Panicinae</taxon>
        <taxon>Panicum</taxon>
        <taxon>Panicum sect. Panicum</taxon>
    </lineage>
</organism>
<gene>
    <name evidence="2" type="ORF">PAHAL_5G179900</name>
</gene>
<evidence type="ECO:0000256" key="1">
    <source>
        <dbReference type="SAM" id="MobiDB-lite"/>
    </source>
</evidence>
<sequence length="233" mass="25715">MAPASASPPEQKPFAFTSPVSSETHDDALDFDYGSWIERSKITNQYSNLWPDDAEAHAISRHHREMMLRAVDSLPEEAYELSLRDLSELSLSSRATTTDEPASSGSFRLSTARSPSSTKPWRKRTPSMEGASFIIKLFMPSPSRAAAGGGGRRRKSFSNSIVPALRENNASVNDSSMENAASGTVIDLSSTRSHSMLRKNHQDTTNRKSMGCYPFFNSSKYRVKREAGGRLCI</sequence>
<feature type="compositionally biased region" description="Polar residues" evidence="1">
    <location>
        <begin position="95"/>
        <end position="119"/>
    </location>
</feature>
<dbReference type="PANTHER" id="PTHR34193:SF18">
    <property type="entry name" value="OS11G0199801 PROTEIN"/>
    <property type="match status" value="1"/>
</dbReference>